<proteinExistence type="predicted"/>
<sequence>MEEEEEENEILVEKYLADFSALSQSAIDLLNEVLSPYDNPDTKRKAQTTRPQIPSYVYKGSIKDPQDLQNRSANGLFTYKSGQNRLLVTAETQKSMLQLSGVRGATSLTLERKNAIPSKGGKKGTSGQPSVTDVLKKAVELTAEFREVEAPKPKKKVVQAVPERKTTSTVPVMTTACGEEFDPNRCMVGANGVYSWQKVKEFMEAYHLHQPTIKTEKIGGAEFTTYCDILRTHWTRYMTASLVDAFGDVVVGKSKTPVLSRKQLERMAEENSIKIIAKMTDQAIAHLLIRVMVINLLTLDAVEYGLGKAAEPIVDSLLAGNLNLSELKPKTRLAVIMLASRFNKKLLDHIGLQEDEKLDSEFQNFQQGLLNLRLSVEGLNAQQSAAVVSNLAKTVPRKTVVPMADKKSDLADIVSKIEFSEKPGGVFKNFARVLESTGILDTISASKQPLTVLIIPDKELGVVLGKLKITLERFMALPSLPKALLSMILKTEELKSGQVVALDGSKYDVKKLKGKFTITETIGRVYAYVPEEANVQSSGVKFYESDTVFCGSLIDNIKEEAEEKEVVTKNETPCERIVSSYRNKKTTKMLTMLLESGGVFGTAHSTTVDELRSNMAATIKSINATKQFSQIVDEEMATYLINLREALEKGRKINKIFNPSFNLNEVSATCKAFKDLLSGNTMPAKKVPERKPAPKPVPKKKEPSPPPEESEESEEQDLNDLFDELLKLGFEKFVTILEASNVDIPGEGKIVVFAFPDGVIDEFLSDRDMSFDDLLDNQNMVDAIKLAHSVKTSSDGPYLMGDGKTEFEAEAEPLYEDEYLLIYSTEDVRFEEETTEEKPAVKTLPPKEKGKASSCQRIMNIMQMMNMNFGTMGEFFADEAVSPLSLSEMSPKEFGEEYIDKLADQSRLDLNDVFDANLTAYILNATKAYQIGIEGEKPEDYSKLPFDCNGWGKLEIGHFQHKITGNVAKVAHSVVTKSPPKVFTSDEDFPSIVGKKGSTVVANIRVQGKAPVSETVVSPLVKAVAEEEEADL</sequence>
<name>A0A6C0CIP0_9ZZZZ</name>
<evidence type="ECO:0000256" key="1">
    <source>
        <dbReference type="SAM" id="MobiDB-lite"/>
    </source>
</evidence>
<dbReference type="EMBL" id="MN739411">
    <property type="protein sequence ID" value="QHT03415.1"/>
    <property type="molecule type" value="Genomic_DNA"/>
</dbReference>
<organism evidence="2">
    <name type="scientific">viral metagenome</name>
    <dbReference type="NCBI Taxonomy" id="1070528"/>
    <lineage>
        <taxon>unclassified sequences</taxon>
        <taxon>metagenomes</taxon>
        <taxon>organismal metagenomes</taxon>
    </lineage>
</organism>
<protein>
    <submittedName>
        <fullName evidence="2">Uncharacterized protein</fullName>
    </submittedName>
</protein>
<reference evidence="2" key="1">
    <citation type="journal article" date="2020" name="Nature">
        <title>Giant virus diversity and host interactions through global metagenomics.</title>
        <authorList>
            <person name="Schulz F."/>
            <person name="Roux S."/>
            <person name="Paez-Espino D."/>
            <person name="Jungbluth S."/>
            <person name="Walsh D.A."/>
            <person name="Denef V.J."/>
            <person name="McMahon K.D."/>
            <person name="Konstantinidis K.T."/>
            <person name="Eloe-Fadrosh E.A."/>
            <person name="Kyrpides N.C."/>
            <person name="Woyke T."/>
        </authorList>
    </citation>
    <scope>NUCLEOTIDE SEQUENCE</scope>
    <source>
        <strain evidence="2">GVMAG-M-3300021079-18</strain>
    </source>
</reference>
<dbReference type="AlphaFoldDB" id="A0A6C0CIP0"/>
<feature type="region of interest" description="Disordered" evidence="1">
    <location>
        <begin position="36"/>
        <end position="65"/>
    </location>
</feature>
<accession>A0A6C0CIP0</accession>
<feature type="region of interest" description="Disordered" evidence="1">
    <location>
        <begin position="681"/>
        <end position="717"/>
    </location>
</feature>
<evidence type="ECO:0000313" key="2">
    <source>
        <dbReference type="EMBL" id="QHT03415.1"/>
    </source>
</evidence>
<feature type="compositionally biased region" description="Acidic residues" evidence="1">
    <location>
        <begin position="708"/>
        <end position="717"/>
    </location>
</feature>